<name>G1QCC0_MYOLU</name>
<accession>G1QCC0</accession>
<dbReference type="HOGENOM" id="CLU_2580067_0_0_1"/>
<sequence>PAHPALPRPPRGREVPYFLWTSVRVMPCSVTLKWTTVGVGRTSLSKMAEMAFCTARAPVRVSTLTELREGKECGTLLKMKK</sequence>
<reference evidence="1" key="2">
    <citation type="submission" date="2025-08" db="UniProtKB">
        <authorList>
            <consortium name="Ensembl"/>
        </authorList>
    </citation>
    <scope>IDENTIFICATION</scope>
</reference>
<organism evidence="1 2">
    <name type="scientific">Myotis lucifugus</name>
    <name type="common">Little brown bat</name>
    <dbReference type="NCBI Taxonomy" id="59463"/>
    <lineage>
        <taxon>Eukaryota</taxon>
        <taxon>Metazoa</taxon>
        <taxon>Chordata</taxon>
        <taxon>Craniata</taxon>
        <taxon>Vertebrata</taxon>
        <taxon>Euteleostomi</taxon>
        <taxon>Mammalia</taxon>
        <taxon>Eutheria</taxon>
        <taxon>Laurasiatheria</taxon>
        <taxon>Chiroptera</taxon>
        <taxon>Yangochiroptera</taxon>
        <taxon>Vespertilionidae</taxon>
        <taxon>Myotis</taxon>
    </lineage>
</organism>
<dbReference type="InParanoid" id="G1QCC0"/>
<dbReference type="EMBL" id="AAPE02041583">
    <property type="status" value="NOT_ANNOTATED_CDS"/>
    <property type="molecule type" value="Genomic_DNA"/>
</dbReference>
<reference evidence="1 2" key="1">
    <citation type="journal article" date="2011" name="Nature">
        <title>A high-resolution map of human evolutionary constraint using 29 mammals.</title>
        <authorList>
            <person name="Lindblad-Toh K."/>
            <person name="Garber M."/>
            <person name="Zuk O."/>
            <person name="Lin M.F."/>
            <person name="Parker B.J."/>
            <person name="Washietl S."/>
            <person name="Kheradpour P."/>
            <person name="Ernst J."/>
            <person name="Jordan G."/>
            <person name="Mauceli E."/>
            <person name="Ward L.D."/>
            <person name="Lowe C.B."/>
            <person name="Holloway A.K."/>
            <person name="Clamp M."/>
            <person name="Gnerre S."/>
            <person name="Alfoldi J."/>
            <person name="Beal K."/>
            <person name="Chang J."/>
            <person name="Clawson H."/>
            <person name="Cuff J."/>
            <person name="Di Palma F."/>
            <person name="Fitzgerald S."/>
            <person name="Flicek P."/>
            <person name="Guttman M."/>
            <person name="Hubisz M.J."/>
            <person name="Jaffe D.B."/>
            <person name="Jungreis I."/>
            <person name="Kent W.J."/>
            <person name="Kostka D."/>
            <person name="Lara M."/>
            <person name="Martins A.L."/>
            <person name="Massingham T."/>
            <person name="Moltke I."/>
            <person name="Raney B.J."/>
            <person name="Rasmussen M.D."/>
            <person name="Robinson J."/>
            <person name="Stark A."/>
            <person name="Vilella A.J."/>
            <person name="Wen J."/>
            <person name="Xie X."/>
            <person name="Zody M.C."/>
            <person name="Baldwin J."/>
            <person name="Bloom T."/>
            <person name="Chin C.W."/>
            <person name="Heiman D."/>
            <person name="Nicol R."/>
            <person name="Nusbaum C."/>
            <person name="Young S."/>
            <person name="Wilkinson J."/>
            <person name="Worley K.C."/>
            <person name="Kovar C.L."/>
            <person name="Muzny D.M."/>
            <person name="Gibbs R.A."/>
            <person name="Cree A."/>
            <person name="Dihn H.H."/>
            <person name="Fowler G."/>
            <person name="Jhangiani S."/>
            <person name="Joshi V."/>
            <person name="Lee S."/>
            <person name="Lewis L.R."/>
            <person name="Nazareth L.V."/>
            <person name="Okwuonu G."/>
            <person name="Santibanez J."/>
            <person name="Warren W.C."/>
            <person name="Mardis E.R."/>
            <person name="Weinstock G.M."/>
            <person name="Wilson R.K."/>
            <person name="Delehaunty K."/>
            <person name="Dooling D."/>
            <person name="Fronik C."/>
            <person name="Fulton L."/>
            <person name="Fulton B."/>
            <person name="Graves T."/>
            <person name="Minx P."/>
            <person name="Sodergren E."/>
            <person name="Birney E."/>
            <person name="Margulies E.H."/>
            <person name="Herrero J."/>
            <person name="Green E.D."/>
            <person name="Haussler D."/>
            <person name="Siepel A."/>
            <person name="Goldman N."/>
            <person name="Pollard K.S."/>
            <person name="Pedersen J.S."/>
            <person name="Lander E.S."/>
            <person name="Kellis M."/>
        </authorList>
    </citation>
    <scope>NUCLEOTIDE SEQUENCE [LARGE SCALE GENOMIC DNA]</scope>
</reference>
<dbReference type="Ensembl" id="ENSMLUT00000031198.1">
    <property type="protein sequence ID" value="ENSMLUP00000021353.1"/>
    <property type="gene ID" value="ENSMLUG00000030692.1"/>
</dbReference>
<dbReference type="Proteomes" id="UP000001074">
    <property type="component" value="Unassembled WGS sequence"/>
</dbReference>
<proteinExistence type="predicted"/>
<protein>
    <submittedName>
        <fullName evidence="1">Uncharacterized protein</fullName>
    </submittedName>
</protein>
<evidence type="ECO:0000313" key="2">
    <source>
        <dbReference type="Proteomes" id="UP000001074"/>
    </source>
</evidence>
<reference evidence="1" key="3">
    <citation type="submission" date="2025-09" db="UniProtKB">
        <authorList>
            <consortium name="Ensembl"/>
        </authorList>
    </citation>
    <scope>IDENTIFICATION</scope>
</reference>
<evidence type="ECO:0000313" key="1">
    <source>
        <dbReference type="Ensembl" id="ENSMLUP00000021353.1"/>
    </source>
</evidence>
<dbReference type="AlphaFoldDB" id="G1QCC0"/>
<keyword evidence="2" id="KW-1185">Reference proteome</keyword>